<evidence type="ECO:0000256" key="1">
    <source>
        <dbReference type="SAM" id="MobiDB-lite"/>
    </source>
</evidence>
<gene>
    <name evidence="2" type="ORF">BBAD15_g9609</name>
</gene>
<comment type="caution">
    <text evidence="2">The sequence shown here is derived from an EMBL/GenBank/DDBJ whole genome shotgun (WGS) entry which is preliminary data.</text>
</comment>
<dbReference type="OrthoDB" id="4917004at2759"/>
<feature type="region of interest" description="Disordered" evidence="1">
    <location>
        <begin position="372"/>
        <end position="393"/>
    </location>
</feature>
<dbReference type="STRING" id="1245745.A0A0A2VGD2"/>
<accession>A0A0A2VGD2</accession>
<dbReference type="Proteomes" id="UP000030106">
    <property type="component" value="Unassembled WGS sequence"/>
</dbReference>
<evidence type="ECO:0000313" key="2">
    <source>
        <dbReference type="EMBL" id="KGQ05150.1"/>
    </source>
</evidence>
<feature type="region of interest" description="Disordered" evidence="1">
    <location>
        <begin position="1"/>
        <end position="54"/>
    </location>
</feature>
<protein>
    <submittedName>
        <fullName evidence="2">Uncharacterized protein</fullName>
    </submittedName>
</protein>
<name>A0A0A2VGD2_BEABA</name>
<dbReference type="HOGENOM" id="CLU_597148_0_0_1"/>
<reference evidence="2 3" key="1">
    <citation type="submission" date="2012-10" db="EMBL/GenBank/DDBJ databases">
        <title>Genome sequencing and analysis of entomopathogenic fungi Beauveria bassiana D1-5.</title>
        <authorList>
            <person name="Li Q."/>
            <person name="Wang L."/>
            <person name="Zhang Z."/>
            <person name="Wang Q."/>
            <person name="Ren J."/>
            <person name="Wang M."/>
            <person name="Xu W."/>
            <person name="Wang J."/>
            <person name="Lu Y."/>
            <person name="Du Q."/>
            <person name="Sun Z."/>
        </authorList>
    </citation>
    <scope>NUCLEOTIDE SEQUENCE [LARGE SCALE GENOMIC DNA]</scope>
    <source>
        <strain evidence="2 3">D1-5</strain>
    </source>
</reference>
<sequence length="458" mass="49657">MNSSTLKTHLGKKGDLPATPGKEVESPSSEGEAPPPKQAGPEPGDGAVAPESPKSVALAKKFSDDEFISFTTTKGIIKSVTKTLTLSIKDIQTKVLGYKPLDPKSSSFKVHPGKVAAGGANAALSVITEKFLTNHVYTYIYSDSKEPPNSKEKTFQAKLSSTLNIQRLTIISEGAQKISAAKAVAQKLLKASKDDTEKAEIKKASVKVVKGIRAVMWNDTLRSQRDYLLGLPDALRDRSKASLKPLGEAFNDDYVKNVAFIQMARTFYQPNAFNRFPAYPGEKPGNLSPVQSKLRIIAAHVKNAPLPLPKTFSLAYILGQSKGLEGLDPGVLSPRDYLRDQKAPMKLSEDRVNFLSLFHTLKVTKLLHVKERRGSGASGPDIPPLLGRDASSESTPSLAAITGLSEEIARSLPMEGEFLRYKEEGLISEKMIMAMLRLAQSWSAPNGNKGQTTDKAEI</sequence>
<dbReference type="EMBL" id="ANFO01000968">
    <property type="protein sequence ID" value="KGQ05150.1"/>
    <property type="molecule type" value="Genomic_DNA"/>
</dbReference>
<dbReference type="AlphaFoldDB" id="A0A0A2VGD2"/>
<evidence type="ECO:0000313" key="3">
    <source>
        <dbReference type="Proteomes" id="UP000030106"/>
    </source>
</evidence>
<organism evidence="2 3">
    <name type="scientific">Beauveria bassiana D1-5</name>
    <dbReference type="NCBI Taxonomy" id="1245745"/>
    <lineage>
        <taxon>Eukaryota</taxon>
        <taxon>Fungi</taxon>
        <taxon>Dikarya</taxon>
        <taxon>Ascomycota</taxon>
        <taxon>Pezizomycotina</taxon>
        <taxon>Sordariomycetes</taxon>
        <taxon>Hypocreomycetidae</taxon>
        <taxon>Hypocreales</taxon>
        <taxon>Cordycipitaceae</taxon>
        <taxon>Beauveria</taxon>
    </lineage>
</organism>
<proteinExistence type="predicted"/>